<dbReference type="PANTHER" id="PTHR34351:SF1">
    <property type="entry name" value="SLR1927 PROTEIN"/>
    <property type="match status" value="1"/>
</dbReference>
<feature type="transmembrane region" description="Helical" evidence="1">
    <location>
        <begin position="41"/>
        <end position="58"/>
    </location>
</feature>
<dbReference type="EMBL" id="MPRL01000018">
    <property type="protein sequence ID" value="OOZ40762.1"/>
    <property type="molecule type" value="Genomic_DNA"/>
</dbReference>
<dbReference type="OrthoDB" id="5298497at2"/>
<feature type="transmembrane region" description="Helical" evidence="1">
    <location>
        <begin position="64"/>
        <end position="85"/>
    </location>
</feature>
<evidence type="ECO:0000313" key="3">
    <source>
        <dbReference type="Proteomes" id="UP000191110"/>
    </source>
</evidence>
<proteinExistence type="predicted"/>
<evidence type="ECO:0000256" key="1">
    <source>
        <dbReference type="SAM" id="Phobius"/>
    </source>
</evidence>
<keyword evidence="1" id="KW-0472">Membrane</keyword>
<dbReference type="RefSeq" id="WP_078483273.1">
    <property type="nucleotide sequence ID" value="NZ_MPRL01000018.1"/>
</dbReference>
<organism evidence="2 3">
    <name type="scientific">Solemya pervernicosa gill symbiont</name>
    <dbReference type="NCBI Taxonomy" id="642797"/>
    <lineage>
        <taxon>Bacteria</taxon>
        <taxon>Pseudomonadati</taxon>
        <taxon>Pseudomonadota</taxon>
        <taxon>Gammaproteobacteria</taxon>
        <taxon>sulfur-oxidizing symbionts</taxon>
    </lineage>
</organism>
<evidence type="ECO:0000313" key="2">
    <source>
        <dbReference type="EMBL" id="OOZ40762.1"/>
    </source>
</evidence>
<protein>
    <submittedName>
        <fullName evidence="2">Uncharacterized protein</fullName>
    </submittedName>
</protein>
<keyword evidence="1" id="KW-1133">Transmembrane helix</keyword>
<name>A0A1T2L6S5_9GAMM</name>
<keyword evidence="1" id="KW-0812">Transmembrane</keyword>
<dbReference type="AlphaFoldDB" id="A0A1T2L6S5"/>
<keyword evidence="3" id="KW-1185">Reference proteome</keyword>
<dbReference type="Proteomes" id="UP000191110">
    <property type="component" value="Unassembled WGS sequence"/>
</dbReference>
<dbReference type="PANTHER" id="PTHR34351">
    <property type="entry name" value="SLR1927 PROTEIN-RELATED"/>
    <property type="match status" value="1"/>
</dbReference>
<accession>A0A1T2L6S5</accession>
<reference evidence="2 3" key="1">
    <citation type="submission" date="2016-11" db="EMBL/GenBank/DDBJ databases">
        <title>Mixed transmission modes and dynamic genome evolution in an obligate animal-bacterial symbiosis.</title>
        <authorList>
            <person name="Russell S.L."/>
            <person name="Corbett-Detig R.B."/>
            <person name="Cavanaugh C.M."/>
        </authorList>
    </citation>
    <scope>NUCLEOTIDE SEQUENCE [LARGE SCALE GENOMIC DNA]</scope>
    <source>
        <strain evidence="2">Sveles-Q1</strain>
    </source>
</reference>
<gene>
    <name evidence="2" type="ORF">BOW53_06490</name>
</gene>
<comment type="caution">
    <text evidence="2">The sequence shown here is derived from an EMBL/GenBank/DDBJ whole genome shotgun (WGS) entry which is preliminary data.</text>
</comment>
<sequence>MLGEKLLNSGYFSDRFINRGSDPDAVEIDNRHLYILPTRHGVLFAGVLLVMLIGSINYSNNMGFMLTFLLGSLATASILHTYSNLKNITVRSGRLQPVFAGEQVEFIFHLDNPGRKSRHLILLNCNQYDGDVEEIEPGKHNTINLLMPTELRGWRYPGRIKVETTYPLGLFRAWSWIELRSRCLVYPKPEHNPPLPPLEAGEAEHGARQGEGMEDFAGFRNYHSGDPLRHVAWKVVARGQPMMLKQFSGSAGGSVWFEWEEMVGLSTEQRLSRLCRWVVDADREGVEYGLKMPDRHFAPASGERHRRQILEHLALYGLDDSDGRLAEHA</sequence>